<dbReference type="Proteomes" id="UP000817658">
    <property type="component" value="Chromosome 1"/>
</dbReference>
<sequence>MRFRDHFLDRDNHLRGFAERPEQEEHDRRLAAALVAITATGRRREAVVTGGDTQCCRDALGNFYGERIPYAWHSRCARRSL</sequence>
<reference evidence="1" key="1">
    <citation type="journal article" date="2002" name="Nature">
        <title>The genome sequence and structure of rice chromosome 1.</title>
        <authorList>
            <person name="Sasaki T."/>
            <person name="Matsumoto T."/>
            <person name="Yamamoto K."/>
            <person name="Sakata K."/>
            <person name="Baba T."/>
            <person name="Katayose Y."/>
            <person name="Wu J."/>
            <person name="Niimura Y."/>
            <person name="Cheng Z."/>
            <person name="Nagamura Y."/>
            <person name="Antonio B.A."/>
            <person name="Kanamori H."/>
            <person name="Hosokawa S."/>
            <person name="Masukawa M."/>
            <person name="Arikawa K."/>
            <person name="Chiden Y."/>
            <person name="Hayashi M."/>
            <person name="Okamoto M."/>
            <person name="Ando T."/>
            <person name="Aoki H."/>
            <person name="Arita K."/>
            <person name="Hamada M."/>
            <person name="Harada C."/>
            <person name="Hijishita S."/>
            <person name="Honda M."/>
            <person name="Ichikawa Y."/>
            <person name="Idonuma A."/>
            <person name="Iijima M."/>
            <person name="Ikeda M."/>
            <person name="Ikeno M."/>
            <person name="Itoh S."/>
            <person name="Itoh T."/>
            <person name="Itoh Y."/>
            <person name="Itoh Y."/>
            <person name="Iwabuchi A."/>
            <person name="Kamiya K."/>
            <person name="Karasawa W."/>
            <person name="Katagiri S."/>
            <person name="Kikuta A."/>
            <person name="Kobayashi N."/>
            <person name="Kono I."/>
            <person name="Machita K."/>
            <person name="Maehara T."/>
            <person name="Mizuno H."/>
            <person name="Mizubayashi T."/>
            <person name="Mukai Y."/>
            <person name="Nagasaki H."/>
            <person name="Nakashima M."/>
            <person name="Nakama Y."/>
            <person name="Nakamichi Y."/>
            <person name="Nakamura M."/>
            <person name="Namiki N."/>
            <person name="Negishi M."/>
            <person name="Ohta I."/>
            <person name="Ono N."/>
            <person name="Saji S."/>
            <person name="Sakai K."/>
            <person name="Shibata M."/>
            <person name="Shimokawa T."/>
            <person name="Shomura A."/>
            <person name="Song J."/>
            <person name="Takazaki Y."/>
            <person name="Terasawa K."/>
            <person name="Tsuji K."/>
            <person name="Waki K."/>
            <person name="Yamagata H."/>
            <person name="Yamane H."/>
            <person name="Yoshiki S."/>
            <person name="Yoshihara R."/>
            <person name="Yukawa K."/>
            <person name="Zhong H."/>
            <person name="Iwama H."/>
            <person name="Endo T."/>
            <person name="Ito H."/>
            <person name="Hahn J.H."/>
            <person name="Kim H.I."/>
            <person name="Eun M.Y."/>
            <person name="Yano M."/>
            <person name="Jiang J."/>
            <person name="Gojobori T."/>
        </authorList>
    </citation>
    <scope>NUCLEOTIDE SEQUENCE [LARGE SCALE GENOMIC DNA]</scope>
</reference>
<dbReference type="AlphaFoldDB" id="Q94CZ8"/>
<name>Q94CZ8_ORYSJ</name>
<proteinExistence type="predicted"/>
<gene>
    <name evidence="1" type="primary">P0682B08.27</name>
</gene>
<accession>Q94CZ8</accession>
<protein>
    <submittedName>
        <fullName evidence="1">Uncharacterized protein</fullName>
    </submittedName>
</protein>
<dbReference type="EMBL" id="AP003578">
    <property type="protein sequence ID" value="BAB60949.1"/>
    <property type="molecule type" value="Genomic_DNA"/>
</dbReference>
<organism evidence="1">
    <name type="scientific">Oryza sativa subsp. japonica</name>
    <name type="common">Rice</name>
    <dbReference type="NCBI Taxonomy" id="39947"/>
    <lineage>
        <taxon>Eukaryota</taxon>
        <taxon>Viridiplantae</taxon>
        <taxon>Streptophyta</taxon>
        <taxon>Embryophyta</taxon>
        <taxon>Tracheophyta</taxon>
        <taxon>Spermatophyta</taxon>
        <taxon>Magnoliopsida</taxon>
        <taxon>Liliopsida</taxon>
        <taxon>Poales</taxon>
        <taxon>Poaceae</taxon>
        <taxon>BOP clade</taxon>
        <taxon>Oryzoideae</taxon>
        <taxon>Oryzeae</taxon>
        <taxon>Oryzinae</taxon>
        <taxon>Oryza</taxon>
        <taxon>Oryza sativa</taxon>
    </lineage>
</organism>
<evidence type="ECO:0000313" key="1">
    <source>
        <dbReference type="EMBL" id="BAB60949.1"/>
    </source>
</evidence>